<dbReference type="EMBL" id="CP053586">
    <property type="protein sequence ID" value="WNZ25441.1"/>
    <property type="molecule type" value="Genomic_DNA"/>
</dbReference>
<protein>
    <submittedName>
        <fullName evidence="1">Type II toxin-antitoxin system VapC family toxin</fullName>
    </submittedName>
</protein>
<dbReference type="RefSeq" id="WP_316431585.1">
    <property type="nucleotide sequence ID" value="NZ_CP053586.1"/>
</dbReference>
<dbReference type="AlphaFoldDB" id="A0AA97AJY6"/>
<accession>A0AA97AJY6</accession>
<sequence length="157" mass="17614">MSETVYIETSILGYLTARSTKNLILAANIEITRDWWESRRSAFTLYISKVVLDEVSRGDPEIAADRLEIFSGVPLVELNQSVQNLAAQFLSRSNLPPKASDDAVHIAAATIHGLDYLLTWNCKHIANAQIQRKLEEISFDFGYQLPVICTPYELLGD</sequence>
<dbReference type="CDD" id="cd18687">
    <property type="entry name" value="PIN_VapC-like"/>
    <property type="match status" value="1"/>
</dbReference>
<dbReference type="SUPFAM" id="SSF88723">
    <property type="entry name" value="PIN domain-like"/>
    <property type="match status" value="1"/>
</dbReference>
<reference evidence="1" key="1">
    <citation type="submission" date="2020-05" db="EMBL/GenBank/DDBJ databases">
        <authorList>
            <person name="Zhu T."/>
            <person name="Keshari N."/>
            <person name="Lu X."/>
        </authorList>
    </citation>
    <scope>NUCLEOTIDE SEQUENCE</scope>
    <source>
        <strain evidence="1">NK1-12</strain>
    </source>
</reference>
<dbReference type="InterPro" id="IPR029060">
    <property type="entry name" value="PIN-like_dom_sf"/>
</dbReference>
<proteinExistence type="predicted"/>
<name>A0AA97AJY6_9CYAN</name>
<dbReference type="Gene3D" id="3.40.50.1010">
    <property type="entry name" value="5'-nuclease"/>
    <property type="match status" value="1"/>
</dbReference>
<evidence type="ECO:0000313" key="1">
    <source>
        <dbReference type="EMBL" id="WNZ25441.1"/>
    </source>
</evidence>
<organism evidence="1">
    <name type="scientific">Leptolyngbya sp. NK1-12</name>
    <dbReference type="NCBI Taxonomy" id="2547451"/>
    <lineage>
        <taxon>Bacteria</taxon>
        <taxon>Bacillati</taxon>
        <taxon>Cyanobacteriota</taxon>
        <taxon>Cyanophyceae</taxon>
        <taxon>Leptolyngbyales</taxon>
        <taxon>Leptolyngbyaceae</taxon>
        <taxon>Leptolyngbya group</taxon>
        <taxon>Leptolyngbya</taxon>
    </lineage>
</organism>
<gene>
    <name evidence="1" type="ORF">HJG54_23015</name>
</gene>